<gene>
    <name evidence="11" type="ORF">AGLY_007970</name>
</gene>
<keyword evidence="5" id="KW-0689">Ribosomal protein</keyword>
<evidence type="ECO:0000256" key="6">
    <source>
        <dbReference type="ARBA" id="ARBA00023128"/>
    </source>
</evidence>
<dbReference type="GO" id="GO:0032543">
    <property type="term" value="P:mitochondrial translation"/>
    <property type="evidence" value="ECO:0007669"/>
    <property type="project" value="InterPro"/>
</dbReference>
<dbReference type="PANTHER" id="PTHR13329:SF2">
    <property type="entry name" value="SMALL RIBOSOMAL SUBUNIT PROTEIN MS40"/>
    <property type="match status" value="1"/>
</dbReference>
<proteinExistence type="inferred from homology"/>
<dbReference type="SUPFAM" id="SSF46911">
    <property type="entry name" value="Ribosomal protein S18"/>
    <property type="match status" value="1"/>
</dbReference>
<evidence type="ECO:0000256" key="2">
    <source>
        <dbReference type="ARBA" id="ARBA00006136"/>
    </source>
</evidence>
<dbReference type="EMBL" id="VYZN01000026">
    <property type="protein sequence ID" value="KAE9535237.1"/>
    <property type="molecule type" value="Genomic_DNA"/>
</dbReference>
<evidence type="ECO:0000256" key="4">
    <source>
        <dbReference type="ARBA" id="ARBA00022946"/>
    </source>
</evidence>
<evidence type="ECO:0000313" key="11">
    <source>
        <dbReference type="EMBL" id="KAE9535237.1"/>
    </source>
</evidence>
<evidence type="ECO:0000256" key="5">
    <source>
        <dbReference type="ARBA" id="ARBA00022980"/>
    </source>
</evidence>
<dbReference type="InterPro" id="IPR001648">
    <property type="entry name" value="Ribosomal_bS18"/>
</dbReference>
<keyword evidence="4" id="KW-0809">Transit peptide</keyword>
<dbReference type="PANTHER" id="PTHR13329">
    <property type="entry name" value="MITOCHONDRIAL RIBOSOMAL PROTEIN S18B"/>
    <property type="match status" value="1"/>
</dbReference>
<name>A0A6G0TLU3_APHGL</name>
<dbReference type="AlphaFoldDB" id="A0A6G0TLU3"/>
<keyword evidence="3" id="KW-0597">Phosphoprotein</keyword>
<reference evidence="11 12" key="1">
    <citation type="submission" date="2019-08" db="EMBL/GenBank/DDBJ databases">
        <title>The genome of the soybean aphid Biotype 1, its phylome, world population structure and adaptation to the North American continent.</title>
        <authorList>
            <person name="Giordano R."/>
            <person name="Donthu R.K."/>
            <person name="Hernandez A.G."/>
            <person name="Wright C.L."/>
            <person name="Zimin A.V."/>
        </authorList>
    </citation>
    <scope>NUCLEOTIDE SEQUENCE [LARGE SCALE GENOMIC DNA]</scope>
    <source>
        <tissue evidence="11">Whole aphids</tissue>
    </source>
</reference>
<dbReference type="Pfam" id="PF01084">
    <property type="entry name" value="Ribosomal_S18"/>
    <property type="match status" value="1"/>
</dbReference>
<accession>A0A6G0TLU3</accession>
<comment type="similarity">
    <text evidence="2">Belongs to the bacterial ribosomal protein bS18 family. Mitochondrion-specific ribosomal protein mS40 subfamily.</text>
</comment>
<evidence type="ECO:0000256" key="7">
    <source>
        <dbReference type="ARBA" id="ARBA00023274"/>
    </source>
</evidence>
<dbReference type="FunFam" id="4.10.640.10:FF:000008">
    <property type="entry name" value="28S ribosomal protein S18b, mitochondrial"/>
    <property type="match status" value="1"/>
</dbReference>
<evidence type="ECO:0000313" key="12">
    <source>
        <dbReference type="Proteomes" id="UP000475862"/>
    </source>
</evidence>
<evidence type="ECO:0000256" key="10">
    <source>
        <dbReference type="ARBA" id="ARBA00035515"/>
    </source>
</evidence>
<dbReference type="Proteomes" id="UP000475862">
    <property type="component" value="Unassembled WGS sequence"/>
</dbReference>
<organism evidence="11 12">
    <name type="scientific">Aphis glycines</name>
    <name type="common">Soybean aphid</name>
    <dbReference type="NCBI Taxonomy" id="307491"/>
    <lineage>
        <taxon>Eukaryota</taxon>
        <taxon>Metazoa</taxon>
        <taxon>Ecdysozoa</taxon>
        <taxon>Arthropoda</taxon>
        <taxon>Hexapoda</taxon>
        <taxon>Insecta</taxon>
        <taxon>Pterygota</taxon>
        <taxon>Neoptera</taxon>
        <taxon>Paraneoptera</taxon>
        <taxon>Hemiptera</taxon>
        <taxon>Sternorrhyncha</taxon>
        <taxon>Aphidomorpha</taxon>
        <taxon>Aphidoidea</taxon>
        <taxon>Aphididae</taxon>
        <taxon>Aphidini</taxon>
        <taxon>Aphis</taxon>
        <taxon>Aphis</taxon>
    </lineage>
</organism>
<comment type="subcellular location">
    <subcellularLocation>
        <location evidence="1">Mitochondrion</location>
    </subcellularLocation>
</comment>
<evidence type="ECO:0000256" key="8">
    <source>
        <dbReference type="ARBA" id="ARBA00032055"/>
    </source>
</evidence>
<dbReference type="GO" id="GO:0003735">
    <property type="term" value="F:structural constituent of ribosome"/>
    <property type="evidence" value="ECO:0007669"/>
    <property type="project" value="InterPro"/>
</dbReference>
<sequence>MFLNTIRGLSSTLFKASSGLSTGNKIVSSNGRNVYTSLAKYNELSTKDETQRDSPKDRSTVIPAETSIEYLQSDAYKATYGNNPVWKEYRRNHKGSIPPQKTRKTCIRADMIATGNPCPICRDEYLILDYRNVDLLKQFISPYSGKLLSYKLTGICQKQHENLIVAVKKAKDWGFIKFDLPIKHYNYDEFKNSN</sequence>
<evidence type="ECO:0000256" key="1">
    <source>
        <dbReference type="ARBA" id="ARBA00004173"/>
    </source>
</evidence>
<keyword evidence="12" id="KW-1185">Reference proteome</keyword>
<dbReference type="Gene3D" id="4.10.640.10">
    <property type="entry name" value="Ribosomal protein S18"/>
    <property type="match status" value="1"/>
</dbReference>
<evidence type="ECO:0000256" key="9">
    <source>
        <dbReference type="ARBA" id="ARBA00035130"/>
    </source>
</evidence>
<protein>
    <recommendedName>
        <fullName evidence="9">Small ribosomal subunit protein mS40</fullName>
    </recommendedName>
    <alternativeName>
        <fullName evidence="8">28S ribosomal protein S18-2, mitochondrial</fullName>
    </alternativeName>
    <alternativeName>
        <fullName evidence="10">28S ribosomal protein S18b, mitochondrial</fullName>
    </alternativeName>
</protein>
<comment type="caution">
    <text evidence="11">The sequence shown here is derived from an EMBL/GenBank/DDBJ whole genome shotgun (WGS) entry which is preliminary data.</text>
</comment>
<dbReference type="GO" id="GO:0005763">
    <property type="term" value="C:mitochondrial small ribosomal subunit"/>
    <property type="evidence" value="ECO:0007669"/>
    <property type="project" value="UniProtKB-ARBA"/>
</dbReference>
<evidence type="ECO:0000256" key="3">
    <source>
        <dbReference type="ARBA" id="ARBA00022553"/>
    </source>
</evidence>
<keyword evidence="7" id="KW-0687">Ribonucleoprotein</keyword>
<keyword evidence="6" id="KW-0496">Mitochondrion</keyword>
<dbReference type="OrthoDB" id="21463at2759"/>
<dbReference type="InterPro" id="IPR036870">
    <property type="entry name" value="Ribosomal_bS18_sf"/>
</dbReference>
<dbReference type="InterPro" id="IPR040054">
    <property type="entry name" value="MRPS18B"/>
</dbReference>